<dbReference type="EMBL" id="CAAALY010043423">
    <property type="protein sequence ID" value="VEL19823.1"/>
    <property type="molecule type" value="Genomic_DNA"/>
</dbReference>
<proteinExistence type="predicted"/>
<keyword evidence="3" id="KW-1185">Reference proteome</keyword>
<sequence length="97" mass="10903">MTRLAVGFVRRHQLSTDPHFQADSRLETLKGHDSPVLLRLPPDTEQRSRQSALGYSNTTTDMCLCVERVASSRLIPANTRPIYFEIESVLKSGLTAF</sequence>
<name>A0A3S5ABQ3_9PLAT</name>
<comment type="caution">
    <text evidence="2">The sequence shown here is derived from an EMBL/GenBank/DDBJ whole genome shotgun (WGS) entry which is preliminary data.</text>
</comment>
<feature type="region of interest" description="Disordered" evidence="1">
    <location>
        <begin position="33"/>
        <end position="53"/>
    </location>
</feature>
<organism evidence="2 3">
    <name type="scientific">Protopolystoma xenopodis</name>
    <dbReference type="NCBI Taxonomy" id="117903"/>
    <lineage>
        <taxon>Eukaryota</taxon>
        <taxon>Metazoa</taxon>
        <taxon>Spiralia</taxon>
        <taxon>Lophotrochozoa</taxon>
        <taxon>Platyhelminthes</taxon>
        <taxon>Monogenea</taxon>
        <taxon>Polyopisthocotylea</taxon>
        <taxon>Polystomatidea</taxon>
        <taxon>Polystomatidae</taxon>
        <taxon>Protopolystoma</taxon>
    </lineage>
</organism>
<protein>
    <submittedName>
        <fullName evidence="2">Uncharacterized protein</fullName>
    </submittedName>
</protein>
<evidence type="ECO:0000313" key="3">
    <source>
        <dbReference type="Proteomes" id="UP000784294"/>
    </source>
</evidence>
<dbReference type="Proteomes" id="UP000784294">
    <property type="component" value="Unassembled WGS sequence"/>
</dbReference>
<dbReference type="AlphaFoldDB" id="A0A3S5ABQ3"/>
<evidence type="ECO:0000313" key="2">
    <source>
        <dbReference type="EMBL" id="VEL19823.1"/>
    </source>
</evidence>
<evidence type="ECO:0000256" key="1">
    <source>
        <dbReference type="SAM" id="MobiDB-lite"/>
    </source>
</evidence>
<accession>A0A3S5ABQ3</accession>
<reference evidence="2" key="1">
    <citation type="submission" date="2018-11" db="EMBL/GenBank/DDBJ databases">
        <authorList>
            <consortium name="Pathogen Informatics"/>
        </authorList>
    </citation>
    <scope>NUCLEOTIDE SEQUENCE</scope>
</reference>
<gene>
    <name evidence="2" type="ORF">PXEA_LOCUS13263</name>
</gene>